<proteinExistence type="inferred from homology"/>
<evidence type="ECO:0000256" key="3">
    <source>
        <dbReference type="PROSITE-ProRule" id="PRU00182"/>
    </source>
</evidence>
<reference evidence="7 8" key="1">
    <citation type="submission" date="2019-11" db="EMBL/GenBank/DDBJ databases">
        <title>Pedobacter sp. HMF7056 Genome sequencing and assembly.</title>
        <authorList>
            <person name="Kang H."/>
            <person name="Kim H."/>
            <person name="Joh K."/>
        </authorList>
    </citation>
    <scope>NUCLEOTIDE SEQUENCE [LARGE SCALE GENOMIC DNA]</scope>
    <source>
        <strain evidence="7 8">HMF7056</strain>
    </source>
</reference>
<dbReference type="Pfam" id="PF01479">
    <property type="entry name" value="S4"/>
    <property type="match status" value="1"/>
</dbReference>
<dbReference type="Proteomes" id="UP000451233">
    <property type="component" value="Unassembled WGS sequence"/>
</dbReference>
<dbReference type="RefSeq" id="WP_160908312.1">
    <property type="nucleotide sequence ID" value="NZ_WVHS01000004.1"/>
</dbReference>
<keyword evidence="2 4" id="KW-0413">Isomerase</keyword>
<dbReference type="EC" id="5.4.99.-" evidence="4"/>
<feature type="compositionally biased region" description="Basic and acidic residues" evidence="5">
    <location>
        <begin position="120"/>
        <end position="132"/>
    </location>
</feature>
<accession>A0A7K1Y3R1</accession>
<dbReference type="PANTHER" id="PTHR47683:SF2">
    <property type="entry name" value="RNA-BINDING S4 DOMAIN-CONTAINING PROTEIN"/>
    <property type="match status" value="1"/>
</dbReference>
<feature type="compositionally biased region" description="Basic and acidic residues" evidence="5">
    <location>
        <begin position="7"/>
        <end position="18"/>
    </location>
</feature>
<evidence type="ECO:0000313" key="8">
    <source>
        <dbReference type="Proteomes" id="UP000451233"/>
    </source>
</evidence>
<dbReference type="Gene3D" id="3.30.70.1560">
    <property type="entry name" value="Alpha-L RNA-binding motif"/>
    <property type="match status" value="1"/>
</dbReference>
<dbReference type="SMART" id="SM00363">
    <property type="entry name" value="S4"/>
    <property type="match status" value="1"/>
</dbReference>
<keyword evidence="3" id="KW-0694">RNA-binding</keyword>
<gene>
    <name evidence="7" type="ORF">GS398_18660</name>
</gene>
<feature type="compositionally biased region" description="Basic and acidic residues" evidence="5">
    <location>
        <begin position="67"/>
        <end position="112"/>
    </location>
</feature>
<dbReference type="Gene3D" id="3.10.290.10">
    <property type="entry name" value="RNA-binding S4 domain"/>
    <property type="match status" value="1"/>
</dbReference>
<feature type="compositionally biased region" description="Basic and acidic residues" evidence="5">
    <location>
        <begin position="140"/>
        <end position="178"/>
    </location>
</feature>
<dbReference type="InterPro" id="IPR000748">
    <property type="entry name" value="PsdUridine_synth_RsuA/RluB/E/F"/>
</dbReference>
<dbReference type="FunFam" id="3.10.290.10:FF:000003">
    <property type="entry name" value="Pseudouridine synthase"/>
    <property type="match status" value="1"/>
</dbReference>
<dbReference type="PANTHER" id="PTHR47683">
    <property type="entry name" value="PSEUDOURIDINE SYNTHASE FAMILY PROTEIN-RELATED"/>
    <property type="match status" value="1"/>
</dbReference>
<organism evidence="7 8">
    <name type="scientific">Hufsiella ginkgonis</name>
    <dbReference type="NCBI Taxonomy" id="2695274"/>
    <lineage>
        <taxon>Bacteria</taxon>
        <taxon>Pseudomonadati</taxon>
        <taxon>Bacteroidota</taxon>
        <taxon>Sphingobacteriia</taxon>
        <taxon>Sphingobacteriales</taxon>
        <taxon>Sphingobacteriaceae</taxon>
        <taxon>Hufsiella</taxon>
    </lineage>
</organism>
<dbReference type="Pfam" id="PF00849">
    <property type="entry name" value="PseudoU_synth_2"/>
    <property type="match status" value="1"/>
</dbReference>
<dbReference type="InterPro" id="IPR002942">
    <property type="entry name" value="S4_RNA-bd"/>
</dbReference>
<dbReference type="AlphaFoldDB" id="A0A7K1Y3R1"/>
<dbReference type="SUPFAM" id="SSF55174">
    <property type="entry name" value="Alpha-L RNA-binding motif"/>
    <property type="match status" value="1"/>
</dbReference>
<evidence type="ECO:0000256" key="4">
    <source>
        <dbReference type="RuleBase" id="RU003887"/>
    </source>
</evidence>
<dbReference type="GO" id="GO:0000455">
    <property type="term" value="P:enzyme-directed rRNA pseudouridine synthesis"/>
    <property type="evidence" value="ECO:0007669"/>
    <property type="project" value="UniProtKB-ARBA"/>
</dbReference>
<keyword evidence="8" id="KW-1185">Reference proteome</keyword>
<dbReference type="SUPFAM" id="SSF55120">
    <property type="entry name" value="Pseudouridine synthase"/>
    <property type="match status" value="1"/>
</dbReference>
<comment type="caution">
    <text evidence="7">The sequence shown here is derived from an EMBL/GenBank/DDBJ whole genome shotgun (WGS) entry which is preliminary data.</text>
</comment>
<dbReference type="InterPro" id="IPR018496">
    <property type="entry name" value="PsdUridine_synth_RsuA/RluB_CS"/>
</dbReference>
<feature type="region of interest" description="Disordered" evidence="5">
    <location>
        <begin position="1"/>
        <end position="197"/>
    </location>
</feature>
<protein>
    <recommendedName>
        <fullName evidence="4">Pseudouridine synthase</fullName>
        <ecNumber evidence="4">5.4.99.-</ecNumber>
    </recommendedName>
</protein>
<dbReference type="NCBIfam" id="TIGR00093">
    <property type="entry name" value="pseudouridine synthase"/>
    <property type="match status" value="1"/>
</dbReference>
<comment type="similarity">
    <text evidence="1 4">Belongs to the pseudouridine synthase RsuA family.</text>
</comment>
<name>A0A7K1Y3R1_9SPHI</name>
<dbReference type="InterPro" id="IPR020103">
    <property type="entry name" value="PsdUridine_synth_cat_dom_sf"/>
</dbReference>
<dbReference type="InterPro" id="IPR042092">
    <property type="entry name" value="PsdUridine_s_RsuA/RluB/E/F_cat"/>
</dbReference>
<dbReference type="InterPro" id="IPR020094">
    <property type="entry name" value="TruA/RsuA/RluB/E/F_N"/>
</dbReference>
<dbReference type="InterPro" id="IPR036986">
    <property type="entry name" value="S4_RNA-bd_sf"/>
</dbReference>
<dbReference type="InterPro" id="IPR050343">
    <property type="entry name" value="RsuA_PseudoU_synthase"/>
</dbReference>
<evidence type="ECO:0000256" key="2">
    <source>
        <dbReference type="ARBA" id="ARBA00023235"/>
    </source>
</evidence>
<evidence type="ECO:0000313" key="7">
    <source>
        <dbReference type="EMBL" id="MXV17326.1"/>
    </source>
</evidence>
<dbReference type="CDD" id="cd00165">
    <property type="entry name" value="S4"/>
    <property type="match status" value="1"/>
</dbReference>
<evidence type="ECO:0000259" key="6">
    <source>
        <dbReference type="SMART" id="SM00363"/>
    </source>
</evidence>
<dbReference type="InterPro" id="IPR006145">
    <property type="entry name" value="PsdUridine_synth_RsuA/RluA"/>
</dbReference>
<dbReference type="EMBL" id="WVHS01000004">
    <property type="protein sequence ID" value="MXV17326.1"/>
    <property type="molecule type" value="Genomic_DNA"/>
</dbReference>
<evidence type="ECO:0000256" key="5">
    <source>
        <dbReference type="SAM" id="MobiDB-lite"/>
    </source>
</evidence>
<dbReference type="GO" id="GO:0003723">
    <property type="term" value="F:RNA binding"/>
    <property type="evidence" value="ECO:0007669"/>
    <property type="project" value="UniProtKB-KW"/>
</dbReference>
<dbReference type="PROSITE" id="PS01149">
    <property type="entry name" value="PSI_RSU"/>
    <property type="match status" value="1"/>
</dbReference>
<dbReference type="GO" id="GO:0120159">
    <property type="term" value="F:rRNA pseudouridine synthase activity"/>
    <property type="evidence" value="ECO:0007669"/>
    <property type="project" value="UniProtKB-ARBA"/>
</dbReference>
<dbReference type="Gene3D" id="3.30.70.580">
    <property type="entry name" value="Pseudouridine synthase I, catalytic domain, N-terminal subdomain"/>
    <property type="match status" value="1"/>
</dbReference>
<evidence type="ECO:0000256" key="1">
    <source>
        <dbReference type="ARBA" id="ARBA00008348"/>
    </source>
</evidence>
<sequence length="433" mass="49024">MPNNSRNSRDDKSSETRRTTKRPAGGSPKTSRPKTVRPEGSNIEPKKMFGNGAKKPFGKTGESSFKPGDDRKPFGKREDGRKPFTKRDDGSSPFAKRDGERKPFAQRDDFKKSGKPAGAFEKRTDTRPDKSKSAPYGTRPTEKREKADQPFRKREPEAGDSKYSDRKRRPAGDPERKPTLRPKKSVSSPSSSSGEDGLIRLNRYISNAGICSRRKADELIEAGVISVNGEAVSELGTKINPRKDIIRYNGEVLKREKLVYVLLNKPKDYITTTDDPQERRTVMHLVDKASDERIYPVGRLDRNTTGLLLMTNDGELTDKLSHPKNNVTKIYHAELNKALTQGDLNKIMFGLELEDGPIKPDTVTYVQGATKREVGIQIHSGKNRIVRRIFEHLGYEVVKLDRVVYANLTKKDLPRGRWRFLEEKEVIQLKHLL</sequence>
<feature type="domain" description="RNA-binding S4" evidence="6">
    <location>
        <begin position="199"/>
        <end position="261"/>
    </location>
</feature>
<dbReference type="PROSITE" id="PS50889">
    <property type="entry name" value="S4"/>
    <property type="match status" value="1"/>
</dbReference>
<dbReference type="CDD" id="cd02870">
    <property type="entry name" value="PseudoU_synth_RsuA_like"/>
    <property type="match status" value="1"/>
</dbReference>